<reference evidence="1" key="1">
    <citation type="submission" date="2023-04" db="EMBL/GenBank/DDBJ databases">
        <title>Ambrosiozyma monospora NBRC 10751.</title>
        <authorList>
            <person name="Ichikawa N."/>
            <person name="Sato H."/>
            <person name="Tonouchi N."/>
        </authorList>
    </citation>
    <scope>NUCLEOTIDE SEQUENCE</scope>
    <source>
        <strain evidence="1">NBRC 10751</strain>
    </source>
</reference>
<protein>
    <submittedName>
        <fullName evidence="1">Unnamed protein product</fullName>
    </submittedName>
</protein>
<organism evidence="1 2">
    <name type="scientific">Ambrosiozyma monospora</name>
    <name type="common">Yeast</name>
    <name type="synonym">Endomycopsis monosporus</name>
    <dbReference type="NCBI Taxonomy" id="43982"/>
    <lineage>
        <taxon>Eukaryota</taxon>
        <taxon>Fungi</taxon>
        <taxon>Dikarya</taxon>
        <taxon>Ascomycota</taxon>
        <taxon>Saccharomycotina</taxon>
        <taxon>Pichiomycetes</taxon>
        <taxon>Pichiales</taxon>
        <taxon>Pichiaceae</taxon>
        <taxon>Ambrosiozyma</taxon>
    </lineage>
</organism>
<accession>A0ACB5TSS8</accession>
<keyword evidence="2" id="KW-1185">Reference proteome</keyword>
<dbReference type="EMBL" id="BSXS01008862">
    <property type="protein sequence ID" value="GME93903.1"/>
    <property type="molecule type" value="Genomic_DNA"/>
</dbReference>
<name>A0ACB5TSS8_AMBMO</name>
<evidence type="ECO:0000313" key="2">
    <source>
        <dbReference type="Proteomes" id="UP001165064"/>
    </source>
</evidence>
<dbReference type="Proteomes" id="UP001165064">
    <property type="component" value="Unassembled WGS sequence"/>
</dbReference>
<gene>
    <name evidence="1" type="ORF">Amon02_000944000</name>
</gene>
<proteinExistence type="predicted"/>
<sequence>MEFYLERILDADPSTVDPTCSYLPWRPIDLSSGGKMTFAICLDDGFVRPLPPVRRALKIVKKLIEDAGHEVIEWQPKHLLKELTFLALKLYQADGVETIQKAIKSSGEPLLPQLEPYDLFNLKPITVSELYQLQETKTKLLKQFLDEWMATKNLTKNGKVIDAFILPIAPYPAPAHDKSGWTGYTNAFNVLDWPAGVLPVAFADKNVDFVEKDYEPRNVFDKQIYDNYDPVKSDGCPVSVQVVAKRFEEEKIGALLKIFSELI</sequence>
<comment type="caution">
    <text evidence="1">The sequence shown here is derived from an EMBL/GenBank/DDBJ whole genome shotgun (WGS) entry which is preliminary data.</text>
</comment>
<evidence type="ECO:0000313" key="1">
    <source>
        <dbReference type="EMBL" id="GME93903.1"/>
    </source>
</evidence>